<evidence type="ECO:0000259" key="2">
    <source>
        <dbReference type="SMART" id="SM00479"/>
    </source>
</evidence>
<dbReference type="PANTHER" id="PTHR30231:SF41">
    <property type="entry name" value="DNA POLYMERASE III SUBUNIT EPSILON"/>
    <property type="match status" value="1"/>
</dbReference>
<protein>
    <submittedName>
        <fullName evidence="3">DNA polymerase III, epsilon subunit</fullName>
        <ecNumber evidence="3">2.7.7.7</ecNumber>
    </submittedName>
</protein>
<dbReference type="FunFam" id="3.30.420.10:FF:000045">
    <property type="entry name" value="3'-5' exonuclease DinG"/>
    <property type="match status" value="1"/>
</dbReference>
<evidence type="ECO:0000313" key="3">
    <source>
        <dbReference type="EMBL" id="EEG77144.1"/>
    </source>
</evidence>
<keyword evidence="1" id="KW-0378">Hydrolase</keyword>
<dbReference type="NCBIfam" id="TIGR00573">
    <property type="entry name" value="dnaq"/>
    <property type="match status" value="1"/>
</dbReference>
<dbReference type="GO" id="GO:0003677">
    <property type="term" value="F:DNA binding"/>
    <property type="evidence" value="ECO:0007669"/>
    <property type="project" value="InterPro"/>
</dbReference>
<keyword evidence="3" id="KW-0548">Nucleotidyltransferase</keyword>
<dbReference type="EC" id="2.7.7.7" evidence="3"/>
<dbReference type="OrthoDB" id="9776650at2"/>
<reference evidence="3 4" key="1">
    <citation type="submission" date="2009-02" db="EMBL/GenBank/DDBJ databases">
        <title>Sequencing of the draft genome and assembly of Dethiobacter alkaliphilus AHT 1.</title>
        <authorList>
            <consortium name="US DOE Joint Genome Institute (JGI-PGF)"/>
            <person name="Lucas S."/>
            <person name="Copeland A."/>
            <person name="Lapidus A."/>
            <person name="Glavina del Rio T."/>
            <person name="Dalin E."/>
            <person name="Tice H."/>
            <person name="Bruce D."/>
            <person name="Goodwin L."/>
            <person name="Pitluck S."/>
            <person name="Larimer F."/>
            <person name="Land M.L."/>
            <person name="Hauser L."/>
            <person name="Muyzer G."/>
        </authorList>
    </citation>
    <scope>NUCLEOTIDE SEQUENCE [LARGE SCALE GENOMIC DNA]</scope>
    <source>
        <strain evidence="3 4">AHT 1</strain>
    </source>
</reference>
<dbReference type="eggNOG" id="COG0847">
    <property type="taxonomic scope" value="Bacteria"/>
</dbReference>
<evidence type="ECO:0000256" key="1">
    <source>
        <dbReference type="ARBA" id="ARBA00022839"/>
    </source>
</evidence>
<feature type="domain" description="Exonuclease" evidence="2">
    <location>
        <begin position="77"/>
        <end position="246"/>
    </location>
</feature>
<name>C0GHD8_DETAL</name>
<dbReference type="InterPro" id="IPR006054">
    <property type="entry name" value="DnaQ"/>
</dbReference>
<sequence>MLPFTNLNRDVPVMEARPSKLQMLANRLFYWYFKLRAERKGFHNDYEPEPTVTSALAEKSLQLKERADWDVPLKDSRYIIFDTETTGFYPYQGDEIINIAAVVIENGEIKEDQIFDELVNPHRSIPQAVCDLTGITDDMVADKCGICSVLSDFLDFIGDSVLVAHNAEFDLAFLNIKLNWYTQTEIYNPVIDTYKLGRALYPQLLSHDLDTLIRHHRVKERPRHTALGDSLMTAEIFLDYLKKLEKEEITTLKQLYYYLHLKDNLAFCT</sequence>
<dbReference type="Proteomes" id="UP000006443">
    <property type="component" value="Unassembled WGS sequence"/>
</dbReference>
<keyword evidence="3" id="KW-0808">Transferase</keyword>
<dbReference type="STRING" id="555088.DealDRAFT_1897"/>
<dbReference type="GO" id="GO:0003887">
    <property type="term" value="F:DNA-directed DNA polymerase activity"/>
    <property type="evidence" value="ECO:0007669"/>
    <property type="project" value="UniProtKB-EC"/>
</dbReference>
<dbReference type="AlphaFoldDB" id="C0GHD8"/>
<dbReference type="GO" id="GO:0008408">
    <property type="term" value="F:3'-5' exonuclease activity"/>
    <property type="evidence" value="ECO:0007669"/>
    <property type="project" value="TreeGrafter"/>
</dbReference>
<gene>
    <name evidence="3" type="ORF">DealDRAFT_1897</name>
</gene>
<keyword evidence="4" id="KW-1185">Reference proteome</keyword>
<dbReference type="InterPro" id="IPR013520">
    <property type="entry name" value="Ribonucl_H"/>
</dbReference>
<dbReference type="InterPro" id="IPR036397">
    <property type="entry name" value="RNaseH_sf"/>
</dbReference>
<dbReference type="GO" id="GO:0045004">
    <property type="term" value="P:DNA replication proofreading"/>
    <property type="evidence" value="ECO:0007669"/>
    <property type="project" value="TreeGrafter"/>
</dbReference>
<comment type="caution">
    <text evidence="3">The sequence shown here is derived from an EMBL/GenBank/DDBJ whole genome shotgun (WGS) entry which is preliminary data.</text>
</comment>
<dbReference type="CDD" id="cd06127">
    <property type="entry name" value="DEDDh"/>
    <property type="match status" value="1"/>
</dbReference>
<dbReference type="RefSeq" id="WP_008516897.1">
    <property type="nucleotide sequence ID" value="NZ_ACJM01000009.1"/>
</dbReference>
<evidence type="ECO:0000313" key="4">
    <source>
        <dbReference type="Proteomes" id="UP000006443"/>
    </source>
</evidence>
<dbReference type="Pfam" id="PF00929">
    <property type="entry name" value="RNase_T"/>
    <property type="match status" value="1"/>
</dbReference>
<dbReference type="EMBL" id="ACJM01000009">
    <property type="protein sequence ID" value="EEG77144.1"/>
    <property type="molecule type" value="Genomic_DNA"/>
</dbReference>
<proteinExistence type="predicted"/>
<dbReference type="SUPFAM" id="SSF53098">
    <property type="entry name" value="Ribonuclease H-like"/>
    <property type="match status" value="1"/>
</dbReference>
<accession>C0GHD8</accession>
<keyword evidence="1" id="KW-0540">Nuclease</keyword>
<dbReference type="SMART" id="SM00479">
    <property type="entry name" value="EXOIII"/>
    <property type="match status" value="1"/>
</dbReference>
<dbReference type="InterPro" id="IPR012337">
    <property type="entry name" value="RNaseH-like_sf"/>
</dbReference>
<keyword evidence="1" id="KW-0269">Exonuclease</keyword>
<organism evidence="3 4">
    <name type="scientific">Dethiobacter alkaliphilus AHT 1</name>
    <dbReference type="NCBI Taxonomy" id="555088"/>
    <lineage>
        <taxon>Bacteria</taxon>
        <taxon>Bacillati</taxon>
        <taxon>Bacillota</taxon>
        <taxon>Dethiobacteria</taxon>
        <taxon>Dethiobacterales</taxon>
        <taxon>Dethiobacteraceae</taxon>
        <taxon>Dethiobacter</taxon>
    </lineage>
</organism>
<dbReference type="GO" id="GO:0005829">
    <property type="term" value="C:cytosol"/>
    <property type="evidence" value="ECO:0007669"/>
    <property type="project" value="TreeGrafter"/>
</dbReference>
<dbReference type="PANTHER" id="PTHR30231">
    <property type="entry name" value="DNA POLYMERASE III SUBUNIT EPSILON"/>
    <property type="match status" value="1"/>
</dbReference>
<dbReference type="Gene3D" id="3.30.420.10">
    <property type="entry name" value="Ribonuclease H-like superfamily/Ribonuclease H"/>
    <property type="match status" value="1"/>
</dbReference>